<keyword evidence="5" id="KW-1133">Transmembrane helix</keyword>
<evidence type="ECO:0000256" key="1">
    <source>
        <dbReference type="ARBA" id="ARBA00004141"/>
    </source>
</evidence>
<comment type="subcellular location">
    <subcellularLocation>
        <location evidence="1">Membrane</location>
        <topology evidence="1">Multi-pass membrane protein</topology>
    </subcellularLocation>
</comment>
<dbReference type="FunFam" id="3.40.50.720:FF:000143">
    <property type="entry name" value="Fatty acyl-CoA reductase"/>
    <property type="match status" value="1"/>
</dbReference>
<evidence type="ECO:0000313" key="13">
    <source>
        <dbReference type="Proteomes" id="UP001177023"/>
    </source>
</evidence>
<dbReference type="GO" id="GO:0080019">
    <property type="term" value="F:alcohol-forming very long-chain fatty acyl-CoA reductase activity"/>
    <property type="evidence" value="ECO:0007669"/>
    <property type="project" value="InterPro"/>
</dbReference>
<evidence type="ECO:0000256" key="5">
    <source>
        <dbReference type="ARBA" id="ARBA00022989"/>
    </source>
</evidence>
<dbReference type="PANTHER" id="PTHR11011">
    <property type="entry name" value="MALE STERILITY PROTEIN 2-RELATED"/>
    <property type="match status" value="1"/>
</dbReference>
<evidence type="ECO:0000256" key="2">
    <source>
        <dbReference type="ARBA" id="ARBA00005928"/>
    </source>
</evidence>
<keyword evidence="9" id="KW-0521">NADP</keyword>
<dbReference type="InterPro" id="IPR036291">
    <property type="entry name" value="NAD(P)-bd_dom_sf"/>
</dbReference>
<dbReference type="GO" id="GO:0016020">
    <property type="term" value="C:membrane"/>
    <property type="evidence" value="ECO:0007669"/>
    <property type="project" value="UniProtKB-SubCell"/>
</dbReference>
<sequence>MHRHSVAETFDGSCVFVTGFSGFLGKVLVEKLLYSVPGIKKIYCLIRPQKGQAPVTRLKKILDSSLFNRIRSRNPDLLTKVYAAAGDMTEKGLGLNQHDHQEICENVNVVFHCAATVRFDEDLKDAVEMNLLGTARIVALCHSIRNLRCLMHASTAYANCTLTTTEEKVYDPPVSPSKLLEALEWMDGDMLKLLTPKLLGNRPNTYTLTKALAESFLKEDAAQLPAIIVRPSIIGACWREPLAGWTDNYNGATGVFVAVATGALTNMRGSMTARADIVPVDIVSNMCIVAAAHRMQTSYAEIPVMHCASSDLNPIYWSFIVSFIDRFYVKYPLTSMIRVPAGTFHQSHLMWWINWKVYHYVPSQIGDWVNGLMGHKQRYMRLCIKVERMLEALHYFTSNDWMFQSKALPMLYDQLSHEDQQTFNFDIRQVNWNSYIFDYFMGTRRYVLKEELDTIPQARKNTQTLRYRRFALQAVLCFIGVRLFGWKARTKQQRWTSWLISVLAAHWYTNRHSGQPVKMKSLEEYKKSALEICY</sequence>
<keyword evidence="9" id="KW-0560">Oxidoreductase</keyword>
<dbReference type="CDD" id="cd05236">
    <property type="entry name" value="FAR-N_SDR_e"/>
    <property type="match status" value="1"/>
</dbReference>
<evidence type="ECO:0000256" key="3">
    <source>
        <dbReference type="ARBA" id="ARBA00022516"/>
    </source>
</evidence>
<dbReference type="InterPro" id="IPR033640">
    <property type="entry name" value="FAR_C"/>
</dbReference>
<keyword evidence="7" id="KW-0472">Membrane</keyword>
<accession>A0AA36G9Y1</accession>
<dbReference type="SUPFAM" id="SSF51735">
    <property type="entry name" value="NAD(P)-binding Rossmann-fold domains"/>
    <property type="match status" value="1"/>
</dbReference>
<comment type="catalytic activity">
    <reaction evidence="8 9">
        <text>a long-chain fatty acyl-CoA + 2 NADPH + 2 H(+) = a long-chain primary fatty alcohol + 2 NADP(+) + CoA</text>
        <dbReference type="Rhea" id="RHEA:52716"/>
        <dbReference type="ChEBI" id="CHEBI:15378"/>
        <dbReference type="ChEBI" id="CHEBI:57287"/>
        <dbReference type="ChEBI" id="CHEBI:57783"/>
        <dbReference type="ChEBI" id="CHEBI:58349"/>
        <dbReference type="ChEBI" id="CHEBI:77396"/>
        <dbReference type="ChEBI" id="CHEBI:83139"/>
        <dbReference type="EC" id="1.2.1.84"/>
    </reaction>
</comment>
<dbReference type="GO" id="GO:0005777">
    <property type="term" value="C:peroxisome"/>
    <property type="evidence" value="ECO:0007669"/>
    <property type="project" value="TreeGrafter"/>
</dbReference>
<evidence type="ECO:0000256" key="9">
    <source>
        <dbReference type="RuleBase" id="RU363097"/>
    </source>
</evidence>
<dbReference type="InterPro" id="IPR026055">
    <property type="entry name" value="FAR"/>
</dbReference>
<reference evidence="12" key="1">
    <citation type="submission" date="2023-06" db="EMBL/GenBank/DDBJ databases">
        <authorList>
            <person name="Delattre M."/>
        </authorList>
    </citation>
    <scope>NUCLEOTIDE SEQUENCE</scope>
    <source>
        <strain evidence="12">AF72</strain>
    </source>
</reference>
<keyword evidence="6 9" id="KW-0443">Lipid metabolism</keyword>
<dbReference type="CDD" id="cd09071">
    <property type="entry name" value="FAR_C"/>
    <property type="match status" value="1"/>
</dbReference>
<name>A0AA36G9Y1_9BILA</name>
<dbReference type="Pfam" id="PF03015">
    <property type="entry name" value="Sterile"/>
    <property type="match status" value="1"/>
</dbReference>
<feature type="domain" description="Fatty acyl-CoA reductase C-terminal" evidence="10">
    <location>
        <begin position="358"/>
        <end position="450"/>
    </location>
</feature>
<evidence type="ECO:0000313" key="12">
    <source>
        <dbReference type="EMBL" id="CAJ0580951.1"/>
    </source>
</evidence>
<feature type="domain" description="Thioester reductase (TE)" evidence="11">
    <location>
        <begin position="17"/>
        <end position="286"/>
    </location>
</feature>
<dbReference type="EMBL" id="CATQJA010002662">
    <property type="protein sequence ID" value="CAJ0580951.1"/>
    <property type="molecule type" value="Genomic_DNA"/>
</dbReference>
<dbReference type="InterPro" id="IPR013120">
    <property type="entry name" value="FAR_NAD-bd"/>
</dbReference>
<proteinExistence type="inferred from homology"/>
<comment type="function">
    <text evidence="9">Catalyzes the reduction of fatty acyl-CoA to fatty alcohols.</text>
</comment>
<protein>
    <recommendedName>
        <fullName evidence="9">Fatty acyl-CoA reductase</fullName>
        <ecNumber evidence="9">1.2.1.84</ecNumber>
    </recommendedName>
</protein>
<dbReference type="AlphaFoldDB" id="A0AA36G9Y1"/>
<comment type="similarity">
    <text evidence="2 9">Belongs to the fatty acyl-CoA reductase family.</text>
</comment>
<keyword evidence="13" id="KW-1185">Reference proteome</keyword>
<evidence type="ECO:0000256" key="7">
    <source>
        <dbReference type="ARBA" id="ARBA00023136"/>
    </source>
</evidence>
<dbReference type="Gene3D" id="3.40.50.720">
    <property type="entry name" value="NAD(P)-binding Rossmann-like Domain"/>
    <property type="match status" value="1"/>
</dbReference>
<evidence type="ECO:0000256" key="8">
    <source>
        <dbReference type="ARBA" id="ARBA00052530"/>
    </source>
</evidence>
<evidence type="ECO:0000259" key="11">
    <source>
        <dbReference type="Pfam" id="PF07993"/>
    </source>
</evidence>
<dbReference type="Proteomes" id="UP001177023">
    <property type="component" value="Unassembled WGS sequence"/>
</dbReference>
<evidence type="ECO:0000256" key="4">
    <source>
        <dbReference type="ARBA" id="ARBA00022692"/>
    </source>
</evidence>
<dbReference type="PANTHER" id="PTHR11011:SF45">
    <property type="entry name" value="FATTY ACYL-COA REDUCTASE CG8306-RELATED"/>
    <property type="match status" value="1"/>
</dbReference>
<dbReference type="Pfam" id="PF07993">
    <property type="entry name" value="NAD_binding_4"/>
    <property type="match status" value="1"/>
</dbReference>
<dbReference type="EC" id="1.2.1.84" evidence="9"/>
<keyword evidence="4" id="KW-0812">Transmembrane</keyword>
<evidence type="ECO:0000259" key="10">
    <source>
        <dbReference type="Pfam" id="PF03015"/>
    </source>
</evidence>
<evidence type="ECO:0000256" key="6">
    <source>
        <dbReference type="ARBA" id="ARBA00023098"/>
    </source>
</evidence>
<dbReference type="GO" id="GO:0035336">
    <property type="term" value="P:long-chain fatty-acyl-CoA metabolic process"/>
    <property type="evidence" value="ECO:0007669"/>
    <property type="project" value="TreeGrafter"/>
</dbReference>
<keyword evidence="3 9" id="KW-0444">Lipid biosynthesis</keyword>
<comment type="caution">
    <text evidence="12">The sequence shown here is derived from an EMBL/GenBank/DDBJ whole genome shotgun (WGS) entry which is preliminary data.</text>
</comment>
<dbReference type="GO" id="GO:0102965">
    <property type="term" value="F:alcohol-forming long-chain fatty acyl-CoA reductase activity"/>
    <property type="evidence" value="ECO:0007669"/>
    <property type="project" value="UniProtKB-EC"/>
</dbReference>
<feature type="non-terminal residue" evidence="12">
    <location>
        <position position="1"/>
    </location>
</feature>
<gene>
    <name evidence="12" type="ORF">MSPICULIGERA_LOCUS19124</name>
</gene>
<organism evidence="12 13">
    <name type="scientific">Mesorhabditis spiculigera</name>
    <dbReference type="NCBI Taxonomy" id="96644"/>
    <lineage>
        <taxon>Eukaryota</taxon>
        <taxon>Metazoa</taxon>
        <taxon>Ecdysozoa</taxon>
        <taxon>Nematoda</taxon>
        <taxon>Chromadorea</taxon>
        <taxon>Rhabditida</taxon>
        <taxon>Rhabditina</taxon>
        <taxon>Rhabditomorpha</taxon>
        <taxon>Rhabditoidea</taxon>
        <taxon>Rhabditidae</taxon>
        <taxon>Mesorhabditinae</taxon>
        <taxon>Mesorhabditis</taxon>
    </lineage>
</organism>